<dbReference type="InterPro" id="IPR045851">
    <property type="entry name" value="AMP-bd_C_sf"/>
</dbReference>
<evidence type="ECO:0000259" key="3">
    <source>
        <dbReference type="PROSITE" id="PS50075"/>
    </source>
</evidence>
<dbReference type="Gene3D" id="3.30.559.10">
    <property type="entry name" value="Chloramphenicol acetyltransferase-like domain"/>
    <property type="match status" value="1"/>
</dbReference>
<dbReference type="PANTHER" id="PTHR45527:SF1">
    <property type="entry name" value="FATTY ACID SYNTHASE"/>
    <property type="match status" value="1"/>
</dbReference>
<evidence type="ECO:0000256" key="1">
    <source>
        <dbReference type="ARBA" id="ARBA00022450"/>
    </source>
</evidence>
<gene>
    <name evidence="4" type="ORF">ACFOD4_01555</name>
</gene>
<dbReference type="CDD" id="cd17646">
    <property type="entry name" value="A_NRPS_AB3403-like"/>
    <property type="match status" value="1"/>
</dbReference>
<keyword evidence="1" id="KW-0596">Phosphopantetheine</keyword>
<dbReference type="Pfam" id="PF00975">
    <property type="entry name" value="Thioesterase"/>
    <property type="match status" value="1"/>
</dbReference>
<accession>A0ABV7FZP3</accession>
<dbReference type="SMART" id="SM00823">
    <property type="entry name" value="PKS_PP"/>
    <property type="match status" value="1"/>
</dbReference>
<evidence type="ECO:0000256" key="2">
    <source>
        <dbReference type="ARBA" id="ARBA00022553"/>
    </source>
</evidence>
<dbReference type="InterPro" id="IPR009081">
    <property type="entry name" value="PP-bd_ACP"/>
</dbReference>
<dbReference type="InterPro" id="IPR010071">
    <property type="entry name" value="AA_adenyl_dom"/>
</dbReference>
<dbReference type="InterPro" id="IPR000873">
    <property type="entry name" value="AMP-dep_synth/lig_dom"/>
</dbReference>
<dbReference type="Pfam" id="PF00501">
    <property type="entry name" value="AMP-binding"/>
    <property type="match status" value="1"/>
</dbReference>
<comment type="caution">
    <text evidence="4">The sequence shown here is derived from an EMBL/GenBank/DDBJ whole genome shotgun (WGS) entry which is preliminary data.</text>
</comment>
<dbReference type="SUPFAM" id="SSF52777">
    <property type="entry name" value="CoA-dependent acyltransferases"/>
    <property type="match status" value="2"/>
</dbReference>
<dbReference type="Gene3D" id="2.30.38.10">
    <property type="entry name" value="Luciferase, Domain 3"/>
    <property type="match status" value="1"/>
</dbReference>
<name>A0ABV7FZP3_9PROT</name>
<dbReference type="SUPFAM" id="SSF53474">
    <property type="entry name" value="alpha/beta-Hydrolases"/>
    <property type="match status" value="1"/>
</dbReference>
<dbReference type="Pfam" id="PF13193">
    <property type="entry name" value="AMP-binding_C"/>
    <property type="match status" value="1"/>
</dbReference>
<feature type="domain" description="Carrier" evidence="3">
    <location>
        <begin position="938"/>
        <end position="1013"/>
    </location>
</feature>
<dbReference type="InterPro" id="IPR001242">
    <property type="entry name" value="Condensation_dom"/>
</dbReference>
<dbReference type="RefSeq" id="WP_379592899.1">
    <property type="nucleotide sequence ID" value="NZ_JBHRTN010000003.1"/>
</dbReference>
<dbReference type="InterPro" id="IPR025110">
    <property type="entry name" value="AMP-bd_C"/>
</dbReference>
<dbReference type="Pfam" id="PF00668">
    <property type="entry name" value="Condensation"/>
    <property type="match status" value="1"/>
</dbReference>
<dbReference type="InterPro" id="IPR036736">
    <property type="entry name" value="ACP-like_sf"/>
</dbReference>
<evidence type="ECO:0000313" key="4">
    <source>
        <dbReference type="EMBL" id="MFC3123732.1"/>
    </source>
</evidence>
<proteinExistence type="predicted"/>
<dbReference type="InterPro" id="IPR020845">
    <property type="entry name" value="AMP-binding_CS"/>
</dbReference>
<dbReference type="NCBIfam" id="TIGR01733">
    <property type="entry name" value="AA-adenyl-dom"/>
    <property type="match status" value="1"/>
</dbReference>
<dbReference type="PANTHER" id="PTHR45527">
    <property type="entry name" value="NONRIBOSOMAL PEPTIDE SYNTHETASE"/>
    <property type="match status" value="1"/>
</dbReference>
<dbReference type="SUPFAM" id="SSF47336">
    <property type="entry name" value="ACP-like"/>
    <property type="match status" value="1"/>
</dbReference>
<dbReference type="Proteomes" id="UP001595593">
    <property type="component" value="Unassembled WGS sequence"/>
</dbReference>
<keyword evidence="2" id="KW-0597">Phosphoprotein</keyword>
<dbReference type="InterPro" id="IPR001031">
    <property type="entry name" value="Thioesterase"/>
</dbReference>
<keyword evidence="5" id="KW-1185">Reference proteome</keyword>
<dbReference type="SMART" id="SM00824">
    <property type="entry name" value="PKS_TE"/>
    <property type="match status" value="1"/>
</dbReference>
<organism evidence="4 5">
    <name type="scientific">Teichococcus globiformis</name>
    <dbReference type="NCBI Taxonomy" id="2307229"/>
    <lineage>
        <taxon>Bacteria</taxon>
        <taxon>Pseudomonadati</taxon>
        <taxon>Pseudomonadota</taxon>
        <taxon>Alphaproteobacteria</taxon>
        <taxon>Acetobacterales</taxon>
        <taxon>Roseomonadaceae</taxon>
        <taxon>Roseomonas</taxon>
    </lineage>
</organism>
<dbReference type="Gene3D" id="3.40.50.1820">
    <property type="entry name" value="alpha/beta hydrolase"/>
    <property type="match status" value="1"/>
</dbReference>
<dbReference type="InterPro" id="IPR020802">
    <property type="entry name" value="TesA-like"/>
</dbReference>
<dbReference type="PROSITE" id="PS00455">
    <property type="entry name" value="AMP_BINDING"/>
    <property type="match status" value="1"/>
</dbReference>
<dbReference type="Pfam" id="PF00550">
    <property type="entry name" value="PP-binding"/>
    <property type="match status" value="1"/>
</dbReference>
<reference evidence="5" key="1">
    <citation type="journal article" date="2019" name="Int. J. Syst. Evol. Microbiol.">
        <title>The Global Catalogue of Microorganisms (GCM) 10K type strain sequencing project: providing services to taxonomists for standard genome sequencing and annotation.</title>
        <authorList>
            <consortium name="The Broad Institute Genomics Platform"/>
            <consortium name="The Broad Institute Genome Sequencing Center for Infectious Disease"/>
            <person name="Wu L."/>
            <person name="Ma J."/>
        </authorList>
    </citation>
    <scope>NUCLEOTIDE SEQUENCE [LARGE SCALE GENOMIC DNA]</scope>
    <source>
        <strain evidence="5">KCTC 52094</strain>
    </source>
</reference>
<dbReference type="Gene3D" id="3.30.300.30">
    <property type="match status" value="1"/>
</dbReference>
<evidence type="ECO:0000313" key="5">
    <source>
        <dbReference type="Proteomes" id="UP001595593"/>
    </source>
</evidence>
<protein>
    <submittedName>
        <fullName evidence="4">Amino acid adenylation domain-containing protein</fullName>
    </submittedName>
</protein>
<dbReference type="Gene3D" id="3.40.50.980">
    <property type="match status" value="2"/>
</dbReference>
<sequence>MTPLTEAQSGLWYAQALDPANPIFNTGQYHDLRGPLDRAAFRTAVETMLTEADILSLRIVEGQGGPQQSTDPARRPVLDIVDLSATSDAEATARAGMARDMARATDPARDPMAVQRLYILAPERHLWYQRAHHLLLDAYGMELITRRVAQLYAGVPGQPLAPFAAALAEDERYRADPRRSRDAAYWLERLRDLPEVEGLVPRDRMRAEPITGRHALRHDSTLEATLSAPLRHAAAAHGIPWPDILAALTAAYIRRHAGTDEVSAGIAFMGRMGHAAARVPCTWMNVLPLRLRPDESAPLADYLAEAAKALTRLRRHGRYRGEQLRRDLGRVGAGRRLYGPLVNLLPFDLSPVFKGLRADLHILGTGPVDDVTLTFRGDHDAAGLRLEIEANPAFHDEAGLAAHAARLPHFIAQALGAERLADVPLATPAEAEWLLHGLNNTAQPVPDTTLAALIATRMRATPEAPALEFNGAVLSYAELDARSAALAATLRERGAGPWRIVAVALERSVELVVALLAVVRAGAAWLPLDPSHPAPRLASMVERAAPLLVLARTPLPGRTPVLPPSAWPSKGAAPDDVTPADPAYVLYTSGSTGEPKGVVVSHRAIVNRLEWMRCHYGFTASDRILQKTPATFDVSVWEFFLPFITGATLVVAPPGLHRDPAALAALMRETRITTAHFVPSMLAAFLREPASHGLAPARIFCSGEELTADLRDRFHHRIAAELHNLYGPTEAAVDVSFWPATPQDRSRPVPIGHPVWNTQLHVLDEALRPVPPGVAGHLHLGGVQLAEGYLGRPDLTEQAFIPDPFHPGRRLYRTGDVARRRQDGAVEFLGRADHQVKIRGQRIEPGEVEAALGAAPGIAQLRVIAREDRPGDKRLVAYLVPSAGYDEAALRGLAATGLPEAMRPSAYVALEALPVNGSGKLDRAALPMPASAVTQGRAPAPGTEATLARLFATVLARDAVGAEDDFFAAGGHSLLAVELMRRIRDRFGQDLGLGALFAHPSVAALATLLDGGGEGDHGLAPLIRLQAGDASLPPLFVVHPAGGLSWCYAGLARALAPRRSVWALQAPALTECDVAPDSLAALAGDYARRIAAVQPDGPLHLLGWSVGGIIAQAVAVELRATGRAPGVVAMLDSYPTDVWRAAPEPGENAPLRALLAIAGEDPDAIPDAELTRKGVVAHLQRGGSPLGQLPELVLDGVMRVVRGNNRLVRAHHHTRYEGRILHFRAALDHRESGLQPALWLPYVGGLDIENIPALHSELTGPAATARIAPLLARRLALTEEDHA</sequence>
<dbReference type="InterPro" id="IPR023213">
    <property type="entry name" value="CAT-like_dom_sf"/>
</dbReference>
<dbReference type="EMBL" id="JBHRTN010000003">
    <property type="protein sequence ID" value="MFC3123732.1"/>
    <property type="molecule type" value="Genomic_DNA"/>
</dbReference>
<dbReference type="PROSITE" id="PS50075">
    <property type="entry name" value="CARRIER"/>
    <property type="match status" value="1"/>
</dbReference>
<dbReference type="InterPro" id="IPR029058">
    <property type="entry name" value="AB_hydrolase_fold"/>
</dbReference>
<dbReference type="SUPFAM" id="SSF56801">
    <property type="entry name" value="Acetyl-CoA synthetase-like"/>
    <property type="match status" value="1"/>
</dbReference>
<dbReference type="InterPro" id="IPR020806">
    <property type="entry name" value="PKS_PP-bd"/>
</dbReference>
<dbReference type="Gene3D" id="3.30.559.30">
    <property type="entry name" value="Nonribosomal peptide synthetase, condensation domain"/>
    <property type="match status" value="1"/>
</dbReference>